<keyword evidence="9" id="KW-0735">Signal-anchor</keyword>
<evidence type="ECO:0000256" key="1">
    <source>
        <dbReference type="ARBA" id="ARBA00001936"/>
    </source>
</evidence>
<evidence type="ECO:0000256" key="18">
    <source>
        <dbReference type="SAM" id="SignalP"/>
    </source>
</evidence>
<dbReference type="InterPro" id="IPR029044">
    <property type="entry name" value="Nucleotide-diphossugar_trans"/>
</dbReference>
<keyword evidence="20" id="KW-1185">Reference proteome</keyword>
<keyword evidence="11" id="KW-0333">Golgi apparatus</keyword>
<evidence type="ECO:0000256" key="6">
    <source>
        <dbReference type="ARBA" id="ARBA00022679"/>
    </source>
</evidence>
<evidence type="ECO:0000256" key="8">
    <source>
        <dbReference type="ARBA" id="ARBA00022723"/>
    </source>
</evidence>
<comment type="catalytic activity">
    <reaction evidence="16">
        <text>N(4)-(alpha-D-Man-(1-&gt;3)-[alpha-D-Man-(1-&gt;3)-[alpha-D-Man-(1-&gt;6)]-alpha-D-Man-(1-&gt;6)]-beta-D-Man-(1-&gt;4)-beta-D-GlcNAc-(1-&gt;4)-beta-D-GlcNAc)-L-asparaginyl-[protein] (N-glucan mannose isomer 5A1,2) + UDP-N-acetyl-alpha-D-glucosamine = N(4)-{beta-D-GlcNAc-(1-&gt;2)-alpha-D-Man-(1-&gt;3)-[alpha-D-Man-(1-&gt;3)-[alpha-D-Man-(1-&gt;6)]-alpha-D-Man-(1-&gt;6)]-beta-D-Man-(1-&gt;4)-beta-D-GlcNAc-(1-&gt;4)-beta-D-GlcNAc}-L-asparaginyl-[protein] + UDP + H(+)</text>
        <dbReference type="Rhea" id="RHEA:11456"/>
        <dbReference type="Rhea" id="RHEA-COMP:14367"/>
        <dbReference type="Rhea" id="RHEA-COMP:14368"/>
        <dbReference type="ChEBI" id="CHEBI:15378"/>
        <dbReference type="ChEBI" id="CHEBI:57705"/>
        <dbReference type="ChEBI" id="CHEBI:58223"/>
        <dbReference type="ChEBI" id="CHEBI:59087"/>
        <dbReference type="ChEBI" id="CHEBI:60625"/>
        <dbReference type="EC" id="2.4.1.101"/>
    </reaction>
</comment>
<sequence length="534" mass="58466">MRLNTAANLAATAALLIVGVHLLSFEMSPEREDLDSKQLRARIDSLRAQADETRQLIAAMRRHAVVEATPAPVALPRRPPPSVKRMRADTSKLHTVVLAVMAHDREASLRDCLRAVLTSSGATQLLRVGVSMDAPYAYAALRAEAQNAAKAYDVRIDCWEHAYAARPKTPRVFAGSPESKISEHVYKALVEGFRVDGARYVILLEDDLRAASDFFSVFSVGVQLLEHDESLWCVSAWNDNAGIAGMHGWRPDSLRRTSYFPGLGWLTSKQTWDSVLQPSWPAAPTTGWDHWLRAQDSLSGRECVFPEIPRVKHVATGGSTNVRGGEAAAFERRAFAGASTVETFELAGFDEAELKEAVLSAKRVSVEAAKGTQTDVSVVVKFVEEHQKLAKLFDLWHTELRGYNRQGVLALRRKGGATVYLLDMRRCPWIQERISDAGSVVIKASQPGVACTSVCRAAQKTCDPKLLVFADRCDLLRKHFPCEAGCGHQLGPELPAFVARPGRDTSGQCLVASGGFTPTCDAKHPATQRLCVCV</sequence>
<evidence type="ECO:0000256" key="17">
    <source>
        <dbReference type="SAM" id="Coils"/>
    </source>
</evidence>
<dbReference type="InterPro" id="IPR004139">
    <property type="entry name" value="Glyco_trans_13"/>
</dbReference>
<organism evidence="19 20">
    <name type="scientific">Pelagomonas calceolata</name>
    <dbReference type="NCBI Taxonomy" id="35677"/>
    <lineage>
        <taxon>Eukaryota</taxon>
        <taxon>Sar</taxon>
        <taxon>Stramenopiles</taxon>
        <taxon>Ochrophyta</taxon>
        <taxon>Pelagophyceae</taxon>
        <taxon>Pelagomonadales</taxon>
        <taxon>Pelagomonadaceae</taxon>
        <taxon>Pelagomonas</taxon>
    </lineage>
</organism>
<accession>A0A8J2SVF0</accession>
<keyword evidence="13" id="KW-0464">Manganese</keyword>
<gene>
    <name evidence="19" type="ORF">PECAL_5P16330</name>
</gene>
<comment type="similarity">
    <text evidence="4">Belongs to the glycosyltransferase 13 family.</text>
</comment>
<dbReference type="Gene3D" id="3.90.550.10">
    <property type="entry name" value="Spore Coat Polysaccharide Biosynthesis Protein SpsA, Chain A"/>
    <property type="match status" value="1"/>
</dbReference>
<keyword evidence="10" id="KW-1133">Transmembrane helix</keyword>
<evidence type="ECO:0000256" key="16">
    <source>
        <dbReference type="ARBA" id="ARBA00049421"/>
    </source>
</evidence>
<dbReference type="Proteomes" id="UP000789595">
    <property type="component" value="Unassembled WGS sequence"/>
</dbReference>
<dbReference type="OrthoDB" id="440755at2759"/>
<dbReference type="GO" id="GO:0000139">
    <property type="term" value="C:Golgi membrane"/>
    <property type="evidence" value="ECO:0007669"/>
    <property type="project" value="UniProtKB-SubCell"/>
</dbReference>
<evidence type="ECO:0000313" key="20">
    <source>
        <dbReference type="Proteomes" id="UP000789595"/>
    </source>
</evidence>
<evidence type="ECO:0000256" key="7">
    <source>
        <dbReference type="ARBA" id="ARBA00022692"/>
    </source>
</evidence>
<dbReference type="PANTHER" id="PTHR10468:SF0">
    <property type="entry name" value="ALPHA-1,3-MANNOSYL-GLYCOPROTEIN 2-BETA-N-ACETYLGLUCOSAMINYLTRANSFERASE"/>
    <property type="match status" value="1"/>
</dbReference>
<keyword evidence="17" id="KW-0175">Coiled coil</keyword>
<protein>
    <recommendedName>
        <fullName evidence="14">alpha-1,3-mannosyl-glycoprotein 2-beta-N-acetylglucosaminyltransferase</fullName>
        <ecNumber evidence="14">2.4.1.101</ecNumber>
    </recommendedName>
    <alternativeName>
        <fullName evidence="15">N-glycosyl-oligosaccharide-glycoprotein N-acetylglucosaminyltransferase I</fullName>
    </alternativeName>
</protein>
<dbReference type="UniPathway" id="UPA00378"/>
<comment type="pathway">
    <text evidence="3">Protein modification; protein glycosylation.</text>
</comment>
<dbReference type="GO" id="GO:0003827">
    <property type="term" value="F:alpha-1,3-mannosylglycoprotein 2-beta-N-acetylglucosaminyltransferase activity"/>
    <property type="evidence" value="ECO:0007669"/>
    <property type="project" value="UniProtKB-EC"/>
</dbReference>
<evidence type="ECO:0000256" key="10">
    <source>
        <dbReference type="ARBA" id="ARBA00022989"/>
    </source>
</evidence>
<keyword evidence="6" id="KW-0808">Transferase</keyword>
<evidence type="ECO:0000313" key="19">
    <source>
        <dbReference type="EMBL" id="CAH0377048.1"/>
    </source>
</evidence>
<feature type="signal peptide" evidence="18">
    <location>
        <begin position="1"/>
        <end position="22"/>
    </location>
</feature>
<evidence type="ECO:0000256" key="15">
    <source>
        <dbReference type="ARBA" id="ARBA00041712"/>
    </source>
</evidence>
<dbReference type="EMBL" id="CAKKNE010000005">
    <property type="protein sequence ID" value="CAH0377048.1"/>
    <property type="molecule type" value="Genomic_DNA"/>
</dbReference>
<dbReference type="AlphaFoldDB" id="A0A8J2SVF0"/>
<evidence type="ECO:0000256" key="2">
    <source>
        <dbReference type="ARBA" id="ARBA00004323"/>
    </source>
</evidence>
<dbReference type="PANTHER" id="PTHR10468">
    <property type="entry name" value="PROTEIN O-LINKED-MANNOSE BETA-1,2-N-ACETYLGLUCOSAMINYLTRANSFERASE 1/ALPHA-1,3-MANNOSYL-GLYCOPROTEIN 2-BETA-N-ACETYLGLUCOSAMINYLTRANSFERASE"/>
    <property type="match status" value="1"/>
</dbReference>
<evidence type="ECO:0000256" key="13">
    <source>
        <dbReference type="ARBA" id="ARBA00023211"/>
    </source>
</evidence>
<keyword evidence="8" id="KW-0479">Metal-binding</keyword>
<feature type="chain" id="PRO_5035173854" description="alpha-1,3-mannosyl-glycoprotein 2-beta-N-acetylglucosaminyltransferase" evidence="18">
    <location>
        <begin position="23"/>
        <end position="534"/>
    </location>
</feature>
<dbReference type="EC" id="2.4.1.101" evidence="14"/>
<keyword evidence="7" id="KW-0812">Transmembrane</keyword>
<evidence type="ECO:0000256" key="12">
    <source>
        <dbReference type="ARBA" id="ARBA00023136"/>
    </source>
</evidence>
<keyword evidence="18" id="KW-0732">Signal</keyword>
<evidence type="ECO:0000256" key="11">
    <source>
        <dbReference type="ARBA" id="ARBA00023034"/>
    </source>
</evidence>
<dbReference type="Pfam" id="PF03071">
    <property type="entry name" value="GNT-I"/>
    <property type="match status" value="1"/>
</dbReference>
<evidence type="ECO:0000256" key="14">
    <source>
        <dbReference type="ARBA" id="ARBA00038949"/>
    </source>
</evidence>
<comment type="subcellular location">
    <subcellularLocation>
        <location evidence="2">Golgi apparatus membrane</location>
        <topology evidence="2">Single-pass type II membrane protein</topology>
    </subcellularLocation>
</comment>
<feature type="coiled-coil region" evidence="17">
    <location>
        <begin position="36"/>
        <end position="63"/>
    </location>
</feature>
<name>A0A8J2SVF0_9STRA</name>
<evidence type="ECO:0000256" key="5">
    <source>
        <dbReference type="ARBA" id="ARBA00022676"/>
    </source>
</evidence>
<keyword evidence="5" id="KW-0328">Glycosyltransferase</keyword>
<comment type="cofactor">
    <cofactor evidence="1">
        <name>Mn(2+)</name>
        <dbReference type="ChEBI" id="CHEBI:29035"/>
    </cofactor>
</comment>
<evidence type="ECO:0000256" key="3">
    <source>
        <dbReference type="ARBA" id="ARBA00004922"/>
    </source>
</evidence>
<proteinExistence type="inferred from homology"/>
<keyword evidence="12" id="KW-0472">Membrane</keyword>
<dbReference type="GO" id="GO:0046872">
    <property type="term" value="F:metal ion binding"/>
    <property type="evidence" value="ECO:0007669"/>
    <property type="project" value="UniProtKB-KW"/>
</dbReference>
<evidence type="ECO:0000256" key="4">
    <source>
        <dbReference type="ARBA" id="ARBA00006492"/>
    </source>
</evidence>
<dbReference type="InterPro" id="IPR052261">
    <property type="entry name" value="Glycosyltransferase_13"/>
</dbReference>
<reference evidence="19" key="1">
    <citation type="submission" date="2021-11" db="EMBL/GenBank/DDBJ databases">
        <authorList>
            <consortium name="Genoscope - CEA"/>
            <person name="William W."/>
        </authorList>
    </citation>
    <scope>NUCLEOTIDE SEQUENCE</scope>
</reference>
<evidence type="ECO:0000256" key="9">
    <source>
        <dbReference type="ARBA" id="ARBA00022968"/>
    </source>
</evidence>
<dbReference type="SUPFAM" id="SSF53448">
    <property type="entry name" value="Nucleotide-diphospho-sugar transferases"/>
    <property type="match status" value="1"/>
</dbReference>
<comment type="caution">
    <text evidence="19">The sequence shown here is derived from an EMBL/GenBank/DDBJ whole genome shotgun (WGS) entry which is preliminary data.</text>
</comment>